<proteinExistence type="predicted"/>
<reference evidence="2" key="2">
    <citation type="submission" date="2025-09" db="UniProtKB">
        <authorList>
            <consortium name="Ensembl"/>
        </authorList>
    </citation>
    <scope>IDENTIFICATION</scope>
</reference>
<sequence>MELKYPSGYFMKNIWNPYDCSMQTYHSVEELNSCLKGKIIYIFGDSTLLQWMKYFQSQLKTLKLIDLYENGWAKKQLVIDLERNIIVQWKRHTSPFISSSYQSNKEERTITREIDLIGGHQHNVIVVNIGVHFRAHPLPLYIRRLINIRRALERLFIRSPQTKVIVKSEHCGDQEGYYESQNTFHGYVQYLIMEQVFKGLNVGFVNGWDMTNAFDSDIIHPPLSYIQSEVDMLMTYIC</sequence>
<keyword evidence="3" id="KW-1185">Reference proteome</keyword>
<dbReference type="PANTHER" id="PTHR16165">
    <property type="entry name" value="NXPE FAMILY MEMBER"/>
    <property type="match status" value="1"/>
</dbReference>
<dbReference type="Ensembl" id="ENSLLET00000014217.1">
    <property type="protein sequence ID" value="ENSLLEP00000013687.1"/>
    <property type="gene ID" value="ENSLLEG00000008673.1"/>
</dbReference>
<evidence type="ECO:0000259" key="1">
    <source>
        <dbReference type="Pfam" id="PF24536"/>
    </source>
</evidence>
<organism evidence="2 3">
    <name type="scientific">Leptobrachium leishanense</name>
    <name type="common">Leishan spiny toad</name>
    <dbReference type="NCBI Taxonomy" id="445787"/>
    <lineage>
        <taxon>Eukaryota</taxon>
        <taxon>Metazoa</taxon>
        <taxon>Chordata</taxon>
        <taxon>Craniata</taxon>
        <taxon>Vertebrata</taxon>
        <taxon>Euteleostomi</taxon>
        <taxon>Amphibia</taxon>
        <taxon>Batrachia</taxon>
        <taxon>Anura</taxon>
        <taxon>Pelobatoidea</taxon>
        <taxon>Megophryidae</taxon>
        <taxon>Leptobrachium</taxon>
    </lineage>
</organism>
<dbReference type="PANTHER" id="PTHR16165:SF32">
    <property type="entry name" value="NEUREXOPHILIN AND PC-ESTERASE DOMAIN FAMILY MEMBER 2"/>
    <property type="match status" value="1"/>
</dbReference>
<dbReference type="InterPro" id="IPR057106">
    <property type="entry name" value="NXPE4_C"/>
</dbReference>
<dbReference type="Proteomes" id="UP000694569">
    <property type="component" value="Unplaced"/>
</dbReference>
<reference evidence="2" key="1">
    <citation type="submission" date="2025-08" db="UniProtKB">
        <authorList>
            <consortium name="Ensembl"/>
        </authorList>
    </citation>
    <scope>IDENTIFICATION</scope>
</reference>
<evidence type="ECO:0000313" key="3">
    <source>
        <dbReference type="Proteomes" id="UP000694569"/>
    </source>
</evidence>
<dbReference type="Pfam" id="PF24536">
    <property type="entry name" value="NXPE4_C"/>
    <property type="match status" value="1"/>
</dbReference>
<evidence type="ECO:0000313" key="2">
    <source>
        <dbReference type="Ensembl" id="ENSLLEP00000013687.1"/>
    </source>
</evidence>
<feature type="domain" description="NXPE C-terminal" evidence="1">
    <location>
        <begin position="15"/>
        <end position="238"/>
    </location>
</feature>
<name>A0A8C5PC94_9ANUR</name>
<dbReference type="GeneTree" id="ENSGT00950000182866"/>
<dbReference type="OrthoDB" id="2112051at2759"/>
<accession>A0A8C5PC94</accession>
<protein>
    <recommendedName>
        <fullName evidence="1">NXPE C-terminal domain-containing protein</fullName>
    </recommendedName>
</protein>
<dbReference type="AlphaFoldDB" id="A0A8C5PC94"/>